<keyword evidence="1" id="KW-0479">Metal-binding</keyword>
<evidence type="ECO:0000256" key="3">
    <source>
        <dbReference type="ARBA" id="ARBA00022833"/>
    </source>
</evidence>
<feature type="domain" description="FLYWCH-type" evidence="4">
    <location>
        <begin position="85"/>
        <end position="146"/>
    </location>
</feature>
<proteinExistence type="predicted"/>
<evidence type="ECO:0000256" key="1">
    <source>
        <dbReference type="ARBA" id="ARBA00022723"/>
    </source>
</evidence>
<name>A0A2H1V0G4_SPOFR</name>
<accession>A0A2H1V0G4</accession>
<dbReference type="AlphaFoldDB" id="A0A2H1V0G4"/>
<dbReference type="EMBL" id="ODYU01000089">
    <property type="protein sequence ID" value="SOQ34256.1"/>
    <property type="molecule type" value="Genomic_DNA"/>
</dbReference>
<gene>
    <name evidence="5" type="ORF">SFRICE_000686</name>
</gene>
<dbReference type="Pfam" id="PF04500">
    <property type="entry name" value="FLYWCH"/>
    <property type="match status" value="2"/>
</dbReference>
<keyword evidence="2" id="KW-0863">Zinc-finger</keyword>
<evidence type="ECO:0000313" key="5">
    <source>
        <dbReference type="EMBL" id="SOQ34256.1"/>
    </source>
</evidence>
<organism evidence="5">
    <name type="scientific">Spodoptera frugiperda</name>
    <name type="common">Fall armyworm</name>
    <dbReference type="NCBI Taxonomy" id="7108"/>
    <lineage>
        <taxon>Eukaryota</taxon>
        <taxon>Metazoa</taxon>
        <taxon>Ecdysozoa</taxon>
        <taxon>Arthropoda</taxon>
        <taxon>Hexapoda</taxon>
        <taxon>Insecta</taxon>
        <taxon>Pterygota</taxon>
        <taxon>Neoptera</taxon>
        <taxon>Endopterygota</taxon>
        <taxon>Lepidoptera</taxon>
        <taxon>Glossata</taxon>
        <taxon>Ditrysia</taxon>
        <taxon>Noctuoidea</taxon>
        <taxon>Noctuidae</taxon>
        <taxon>Amphipyrinae</taxon>
        <taxon>Spodoptera</taxon>
    </lineage>
</organism>
<feature type="domain" description="FLYWCH-type" evidence="4">
    <location>
        <begin position="8"/>
        <end position="68"/>
    </location>
</feature>
<reference evidence="5" key="1">
    <citation type="submission" date="2016-07" db="EMBL/GenBank/DDBJ databases">
        <authorList>
            <person name="Bretaudeau A."/>
        </authorList>
    </citation>
    <scope>NUCLEOTIDE SEQUENCE</scope>
    <source>
        <strain evidence="5">Rice</strain>
        <tissue evidence="5">Whole body</tissue>
    </source>
</reference>
<evidence type="ECO:0000259" key="4">
    <source>
        <dbReference type="Pfam" id="PF04500"/>
    </source>
</evidence>
<keyword evidence="3" id="KW-0862">Zinc</keyword>
<dbReference type="InterPro" id="IPR007588">
    <property type="entry name" value="Znf_FLYWCH"/>
</dbReference>
<protein>
    <submittedName>
        <fullName evidence="5">SFRICE_000686</fullName>
    </submittedName>
</protein>
<evidence type="ECO:0000256" key="2">
    <source>
        <dbReference type="ARBA" id="ARBA00022771"/>
    </source>
</evidence>
<sequence>MKVHWVQKDNGKVLAIMNGYTFYLRRYHPVKSTWSCTQAGKCKARLMITSEKELADRVVVSAKLDHNHKRPNFSISNAFNIQWVKKANGKELAIVGGYTFYCHKQNPMKSTWTCTNAMRCKARMMLMNKQDHALRTVLSYRLEHNHKPPCFTISGGYYYKTSSLYYF</sequence>
<dbReference type="Gene3D" id="2.20.25.240">
    <property type="match status" value="2"/>
</dbReference>
<dbReference type="GO" id="GO:0008270">
    <property type="term" value="F:zinc ion binding"/>
    <property type="evidence" value="ECO:0007669"/>
    <property type="project" value="UniProtKB-KW"/>
</dbReference>